<protein>
    <submittedName>
        <fullName evidence="1">Uncharacterized protein</fullName>
    </submittedName>
</protein>
<reference evidence="2" key="1">
    <citation type="journal article" date="2019" name="Int. J. Syst. Evol. Microbiol.">
        <title>The Global Catalogue of Microorganisms (GCM) 10K type strain sequencing project: providing services to taxonomists for standard genome sequencing and annotation.</title>
        <authorList>
            <consortium name="The Broad Institute Genomics Platform"/>
            <consortium name="The Broad Institute Genome Sequencing Center for Infectious Disease"/>
            <person name="Wu L."/>
            <person name="Ma J."/>
        </authorList>
    </citation>
    <scope>NUCLEOTIDE SEQUENCE [LARGE SCALE GENOMIC DNA]</scope>
    <source>
        <strain evidence="2">JCM 18303</strain>
    </source>
</reference>
<accession>A0ABP9REN8</accession>
<comment type="caution">
    <text evidence="1">The sequence shown here is derived from an EMBL/GenBank/DDBJ whole genome shotgun (WGS) entry which is preliminary data.</text>
</comment>
<gene>
    <name evidence="1" type="ORF">GCM10023321_82490</name>
</gene>
<name>A0ABP9REN8_9PSEU</name>
<evidence type="ECO:0000313" key="2">
    <source>
        <dbReference type="Proteomes" id="UP001428817"/>
    </source>
</evidence>
<dbReference type="RefSeq" id="WP_185065581.1">
    <property type="nucleotide sequence ID" value="NZ_BAABJP010000068.1"/>
</dbReference>
<dbReference type="Proteomes" id="UP001428817">
    <property type="component" value="Unassembled WGS sequence"/>
</dbReference>
<organism evidence="1 2">
    <name type="scientific">Pseudonocardia eucalypti</name>
    <dbReference type="NCBI Taxonomy" id="648755"/>
    <lineage>
        <taxon>Bacteria</taxon>
        <taxon>Bacillati</taxon>
        <taxon>Actinomycetota</taxon>
        <taxon>Actinomycetes</taxon>
        <taxon>Pseudonocardiales</taxon>
        <taxon>Pseudonocardiaceae</taxon>
        <taxon>Pseudonocardia</taxon>
    </lineage>
</organism>
<dbReference type="EMBL" id="BAABJP010000068">
    <property type="protein sequence ID" value="GAA5175777.1"/>
    <property type="molecule type" value="Genomic_DNA"/>
</dbReference>
<keyword evidence="2" id="KW-1185">Reference proteome</keyword>
<proteinExistence type="predicted"/>
<evidence type="ECO:0000313" key="1">
    <source>
        <dbReference type="EMBL" id="GAA5175777.1"/>
    </source>
</evidence>
<sequence>MSNPDSSPYRYELWKLDAGRMVHARITDKKLDVHAPEIIGGRSYENYPVGYEWRVYRAERELGRWEVAA</sequence>